<feature type="transmembrane region" description="Helical" evidence="1">
    <location>
        <begin position="163"/>
        <end position="183"/>
    </location>
</feature>
<feature type="transmembrane region" description="Helical" evidence="1">
    <location>
        <begin position="195"/>
        <end position="211"/>
    </location>
</feature>
<accession>A0A344V6P2</accession>
<organism evidence="2">
    <name type="scientific">Gracilariopsis heteroclada</name>
    <dbReference type="NCBI Taxonomy" id="172978"/>
    <lineage>
        <taxon>Eukaryota</taxon>
        <taxon>Rhodophyta</taxon>
        <taxon>Florideophyceae</taxon>
        <taxon>Rhodymeniophycidae</taxon>
        <taxon>Gracilariales</taxon>
        <taxon>Gracilariaceae</taxon>
        <taxon>Gracilariopsis</taxon>
    </lineage>
</organism>
<keyword evidence="1" id="KW-0472">Membrane</keyword>
<keyword evidence="1" id="KW-0812">Transmembrane</keyword>
<dbReference type="EMBL" id="MF372958">
    <property type="protein sequence ID" value="AXE43629.1"/>
    <property type="molecule type" value="Genomic_DNA"/>
</dbReference>
<dbReference type="AlphaFoldDB" id="A0A344V6P2"/>
<dbReference type="GeneID" id="37504530"/>
<protein>
    <submittedName>
        <fullName evidence="2">Preprotein translocase subunit SecY</fullName>
    </submittedName>
</protein>
<reference evidence="2" key="1">
    <citation type="submission" date="2017-06" db="EMBL/GenBank/DDBJ databases">
        <title>Complete mitochondrial genome of Gracilaria bailinae.</title>
        <authorList>
            <person name="Zhang L."/>
            <person name="Liu T."/>
        </authorList>
    </citation>
    <scope>NUCLEOTIDE SEQUENCE</scope>
</reference>
<sequence length="246" mass="30094">MPTRLIYFYSIEFGFRLFYIFLSFCFCLLISSFNIYNILFFETYPFLKFASRKFIVTNVMDLFDVLCLLFFSKAVFFVFPYTMFQLYKFNSSSWYVYQCFFFKICIKFAFISSLIVLILIQLLLLPLLLQVLTLWEIREDYLINIFVEFRLLSYLKWVLTFRYLISSLCFFVFLLLLQIWLLMDIERVYFLIKHYRKMFIFITLFVLFLLIPPDGFLQIFLILLICIIFEAVFLFVCYKLCNLNFF</sequence>
<feature type="transmembrane region" description="Helical" evidence="1">
    <location>
        <begin position="217"/>
        <end position="238"/>
    </location>
</feature>
<name>A0A344V6P2_9FLOR</name>
<gene>
    <name evidence="2" type="primary">secY</name>
</gene>
<geneLocation type="mitochondrion" evidence="2"/>
<keyword evidence="1" id="KW-1133">Transmembrane helix</keyword>
<proteinExistence type="predicted"/>
<evidence type="ECO:0000256" key="1">
    <source>
        <dbReference type="SAM" id="Phobius"/>
    </source>
</evidence>
<dbReference type="RefSeq" id="YP_009500467.1">
    <property type="nucleotide sequence ID" value="NC_038101.1"/>
</dbReference>
<feature type="transmembrane region" description="Helical" evidence="1">
    <location>
        <begin position="62"/>
        <end position="81"/>
    </location>
</feature>
<feature type="transmembrane region" description="Helical" evidence="1">
    <location>
        <begin position="17"/>
        <end position="41"/>
    </location>
</feature>
<feature type="transmembrane region" description="Helical" evidence="1">
    <location>
        <begin position="101"/>
        <end position="129"/>
    </location>
</feature>
<evidence type="ECO:0000313" key="2">
    <source>
        <dbReference type="EMBL" id="AXE43629.1"/>
    </source>
</evidence>
<keyword evidence="2" id="KW-0496">Mitochondrion</keyword>